<proteinExistence type="inferred from homology"/>
<dbReference type="EC" id="2.4.1.15" evidence="2"/>
<comment type="caution">
    <text evidence="2">The sequence shown here is derived from an EMBL/GenBank/DDBJ whole genome shotgun (WGS) entry which is preliminary data.</text>
</comment>
<name>A0A7W3NPM6_STRMR</name>
<dbReference type="GO" id="GO:0005829">
    <property type="term" value="C:cytosol"/>
    <property type="evidence" value="ECO:0007669"/>
    <property type="project" value="TreeGrafter"/>
</dbReference>
<protein>
    <submittedName>
        <fullName evidence="2">Trehalose 6-phosphate synthase</fullName>
        <ecNumber evidence="2">2.4.1.15</ecNumber>
    </submittedName>
</protein>
<organism evidence="2 3">
    <name type="scientific">Streptomyces murinus</name>
    <dbReference type="NCBI Taxonomy" id="33900"/>
    <lineage>
        <taxon>Bacteria</taxon>
        <taxon>Bacillati</taxon>
        <taxon>Actinomycetota</taxon>
        <taxon>Actinomycetes</taxon>
        <taxon>Kitasatosporales</taxon>
        <taxon>Streptomycetaceae</taxon>
        <taxon>Streptomyces</taxon>
    </lineage>
</organism>
<dbReference type="Gene3D" id="3.40.50.2000">
    <property type="entry name" value="Glycogen Phosphorylase B"/>
    <property type="match status" value="2"/>
</dbReference>
<evidence type="ECO:0000313" key="2">
    <source>
        <dbReference type="EMBL" id="MBA9054380.1"/>
    </source>
</evidence>
<dbReference type="PANTHER" id="PTHR10788">
    <property type="entry name" value="TREHALOSE-6-PHOSPHATE SYNTHASE"/>
    <property type="match status" value="1"/>
</dbReference>
<reference evidence="2 3" key="1">
    <citation type="submission" date="2020-08" db="EMBL/GenBank/DDBJ databases">
        <title>Sequencing the genomes of 1000 actinobacteria strains.</title>
        <authorList>
            <person name="Klenk H.-P."/>
        </authorList>
    </citation>
    <scope>NUCLEOTIDE SEQUENCE [LARGE SCALE GENOMIC DNA]</scope>
    <source>
        <strain evidence="2 3">DSM 41827</strain>
    </source>
</reference>
<keyword evidence="3" id="KW-1185">Reference proteome</keyword>
<dbReference type="GO" id="GO:0004805">
    <property type="term" value="F:trehalose-phosphatase activity"/>
    <property type="evidence" value="ECO:0007669"/>
    <property type="project" value="TreeGrafter"/>
</dbReference>
<evidence type="ECO:0000313" key="3">
    <source>
        <dbReference type="Proteomes" id="UP000577386"/>
    </source>
</evidence>
<dbReference type="EMBL" id="JACJIJ010000002">
    <property type="protein sequence ID" value="MBA9054380.1"/>
    <property type="molecule type" value="Genomic_DNA"/>
</dbReference>
<dbReference type="GO" id="GO:0003825">
    <property type="term" value="F:alpha,alpha-trehalose-phosphate synthase (UDP-forming) activity"/>
    <property type="evidence" value="ECO:0007669"/>
    <property type="project" value="UniProtKB-EC"/>
</dbReference>
<dbReference type="AlphaFoldDB" id="A0A7W3NPM6"/>
<comment type="similarity">
    <text evidence="1">Belongs to the glycosyltransferase 20 family.</text>
</comment>
<gene>
    <name evidence="2" type="ORF">HDA42_003558</name>
</gene>
<dbReference type="Proteomes" id="UP000577386">
    <property type="component" value="Unassembled WGS sequence"/>
</dbReference>
<dbReference type="SUPFAM" id="SSF53756">
    <property type="entry name" value="UDP-Glycosyltransferase/glycogen phosphorylase"/>
    <property type="match status" value="1"/>
</dbReference>
<evidence type="ECO:0000256" key="1">
    <source>
        <dbReference type="ARBA" id="ARBA00008799"/>
    </source>
</evidence>
<sequence length="475" mass="51805">MASTHGAEVLVASNRGPVSYETGEDGSLRAKRGGGGLVSGLSAIGPETNAVWVCAALGDGDRAAVRRAEGGLLPEADTGGQRVRMLDIDPEVFAAAYNGIANSVLWFVHHMLYQTPLEPVFDAEFRRQWAAYEAYNQAFAKALAEEAGDGAAVLIQDYHLALAPRMLRRLRPDLRIGHFSHTPWAPAEYFRLLPDDIAAELLTGILGADRAAFLTRRWADAFTECCHAVLGPGIPAGTRIGVHGLGADADFLRERSHRPDVAERMAALRAEIGEGRRTIVRVDRTELSKNIVRGLLAYRQLLDEHPEWREKVVHVAFAYPSRQDLAVYRDYTAQVRRVAEEINSAYGTPGWIPVVLHVKDDFARSLAAYRLADVALVNPIRDGMNLVAKEVPVVSDEGCALVLSREAGAHEEMGEDALTVNPYDITGTAETLHTALTMPAAERAERSKRLAAAGTALPPARWFLDQLHALDDQSS</sequence>
<dbReference type="InterPro" id="IPR001830">
    <property type="entry name" value="Glyco_trans_20"/>
</dbReference>
<dbReference type="GeneID" id="93982112"/>
<accession>A0A7W3NPM6</accession>
<dbReference type="CDD" id="cd03788">
    <property type="entry name" value="GT20_TPS"/>
    <property type="match status" value="1"/>
</dbReference>
<keyword evidence="2" id="KW-0808">Transferase</keyword>
<dbReference type="GO" id="GO:0005992">
    <property type="term" value="P:trehalose biosynthetic process"/>
    <property type="evidence" value="ECO:0007669"/>
    <property type="project" value="InterPro"/>
</dbReference>
<dbReference type="PANTHER" id="PTHR10788:SF106">
    <property type="entry name" value="BCDNA.GH08860"/>
    <property type="match status" value="1"/>
</dbReference>
<dbReference type="RefSeq" id="WP_182776013.1">
    <property type="nucleotide sequence ID" value="NZ_BAAAHW010000012.1"/>
</dbReference>
<dbReference type="Pfam" id="PF00982">
    <property type="entry name" value="Glyco_transf_20"/>
    <property type="match status" value="1"/>
</dbReference>
<keyword evidence="2" id="KW-0328">Glycosyltransferase</keyword>